<dbReference type="RefSeq" id="WP_242960234.1">
    <property type="nucleotide sequence ID" value="NZ_FUWV01000006.1"/>
</dbReference>
<dbReference type="SUPFAM" id="SSF52540">
    <property type="entry name" value="P-loop containing nucleoside triphosphate hydrolases"/>
    <property type="match status" value="1"/>
</dbReference>
<dbReference type="Gene3D" id="3.40.50.300">
    <property type="entry name" value="P-loop containing nucleotide triphosphate hydrolases"/>
    <property type="match status" value="1"/>
</dbReference>
<gene>
    <name evidence="2" type="ORF">SAMN02745973_01221</name>
</gene>
<evidence type="ECO:0000313" key="2">
    <source>
        <dbReference type="EMBL" id="SJZ62841.1"/>
    </source>
</evidence>
<proteinExistence type="predicted"/>
<feature type="domain" description="KAP NTPase" evidence="1">
    <location>
        <begin position="25"/>
        <end position="112"/>
    </location>
</feature>
<keyword evidence="2" id="KW-0808">Transferase</keyword>
<dbReference type="Pfam" id="PF07693">
    <property type="entry name" value="KAP_NTPase"/>
    <property type="match status" value="1"/>
</dbReference>
<dbReference type="AlphaFoldDB" id="A0A1T4M7G3"/>
<dbReference type="EMBL" id="FUWV01000006">
    <property type="protein sequence ID" value="SJZ62841.1"/>
    <property type="molecule type" value="Genomic_DNA"/>
</dbReference>
<evidence type="ECO:0000259" key="1">
    <source>
        <dbReference type="Pfam" id="PF07693"/>
    </source>
</evidence>
<dbReference type="Proteomes" id="UP000196365">
    <property type="component" value="Unassembled WGS sequence"/>
</dbReference>
<evidence type="ECO:0000313" key="3">
    <source>
        <dbReference type="Proteomes" id="UP000196365"/>
    </source>
</evidence>
<protein>
    <submittedName>
        <fullName evidence="2">Uridine kinase</fullName>
    </submittedName>
</protein>
<sequence length="209" mass="24998">MSHHKIQFLDLSFRFSEWYPKKQIQSIINKIDLLLKTKDFIIIAIDGKSGSGKTTLANALEKYYDCNIFHMDNFFLRPELKTKERLKEVGGNVDYIRFKEEVMDGILSFSKFQYQIYDCQSMSLTEYIQVTPKKLNIIEGSYSMHPTLIDYYHLKIFLDIDDTTQKQRILKRNGPLLYKRFIEEWIPKENEYFEKMKIKEKSDIILKSF</sequence>
<dbReference type="InterPro" id="IPR027417">
    <property type="entry name" value="P-loop_NTPase"/>
</dbReference>
<dbReference type="InterPro" id="IPR011646">
    <property type="entry name" value="KAP_P-loop"/>
</dbReference>
<dbReference type="PANTHER" id="PTHR10285">
    <property type="entry name" value="URIDINE KINASE"/>
    <property type="match status" value="1"/>
</dbReference>
<dbReference type="GO" id="GO:0016301">
    <property type="term" value="F:kinase activity"/>
    <property type="evidence" value="ECO:0007669"/>
    <property type="project" value="UniProtKB-KW"/>
</dbReference>
<keyword evidence="2" id="KW-0418">Kinase</keyword>
<name>A0A1T4M7G3_9FIRM</name>
<reference evidence="2 3" key="1">
    <citation type="submission" date="2017-02" db="EMBL/GenBank/DDBJ databases">
        <authorList>
            <person name="Peterson S.W."/>
        </authorList>
    </citation>
    <scope>NUCLEOTIDE SEQUENCE [LARGE SCALE GENOMIC DNA]</scope>
    <source>
        <strain evidence="2 3">DSM 15102</strain>
    </source>
</reference>
<keyword evidence="3" id="KW-1185">Reference proteome</keyword>
<accession>A0A1T4M7G3</accession>
<organism evidence="2 3">
    <name type="scientific">Garciella nitratireducens DSM 15102</name>
    <dbReference type="NCBI Taxonomy" id="1121911"/>
    <lineage>
        <taxon>Bacteria</taxon>
        <taxon>Bacillati</taxon>
        <taxon>Bacillota</taxon>
        <taxon>Clostridia</taxon>
        <taxon>Eubacteriales</taxon>
        <taxon>Eubacteriaceae</taxon>
        <taxon>Garciella</taxon>
    </lineage>
</organism>